<reference evidence="1 2" key="1">
    <citation type="submission" date="2021-12" db="EMBL/GenBank/DDBJ databases">
        <title>Genome seq of P8.</title>
        <authorList>
            <person name="Seo T."/>
        </authorList>
    </citation>
    <scope>NUCLEOTIDE SEQUENCE [LARGE SCALE GENOMIC DNA]</scope>
    <source>
        <strain evidence="1 2">P8</strain>
    </source>
</reference>
<proteinExistence type="predicted"/>
<evidence type="ECO:0000313" key="2">
    <source>
        <dbReference type="Proteomes" id="UP001200741"/>
    </source>
</evidence>
<organism evidence="1 2">
    <name type="scientific">Pelomonas cellulosilytica</name>
    <dbReference type="NCBI Taxonomy" id="2906762"/>
    <lineage>
        <taxon>Bacteria</taxon>
        <taxon>Pseudomonadati</taxon>
        <taxon>Pseudomonadota</taxon>
        <taxon>Betaproteobacteria</taxon>
        <taxon>Burkholderiales</taxon>
        <taxon>Sphaerotilaceae</taxon>
        <taxon>Roseateles</taxon>
    </lineage>
</organism>
<accession>A0ABS8XJA4</accession>
<gene>
    <name evidence="1" type="ORF">LXT13_00570</name>
</gene>
<evidence type="ECO:0000313" key="1">
    <source>
        <dbReference type="EMBL" id="MCE4552941.1"/>
    </source>
</evidence>
<dbReference type="EMBL" id="JAJTWU010000001">
    <property type="protein sequence ID" value="MCE4552941.1"/>
    <property type="molecule type" value="Genomic_DNA"/>
</dbReference>
<dbReference type="Proteomes" id="UP001200741">
    <property type="component" value="Unassembled WGS sequence"/>
</dbReference>
<name>A0ABS8XJA4_9BURK</name>
<evidence type="ECO:0008006" key="3">
    <source>
        <dbReference type="Google" id="ProtNLM"/>
    </source>
</evidence>
<sequence length="87" mass="9787">MSALQVSHFGVSVSVTQIGRSQKEFLFFRNFTGLPVSIKRNFGKPEIDCQRLFANDLFPIFRNVRAWASYPREDGLPPGIPGAMTEP</sequence>
<comment type="caution">
    <text evidence="1">The sequence shown here is derived from an EMBL/GenBank/DDBJ whole genome shotgun (WGS) entry which is preliminary data.</text>
</comment>
<keyword evidence="2" id="KW-1185">Reference proteome</keyword>
<protein>
    <recommendedName>
        <fullName evidence="3">HipA N-terminal subdomain 1 domain-containing protein</fullName>
    </recommendedName>
</protein>